<comment type="caution">
    <text evidence="3">The sequence shown here is derived from an EMBL/GenBank/DDBJ whole genome shotgun (WGS) entry which is preliminary data.</text>
</comment>
<evidence type="ECO:0000259" key="2">
    <source>
        <dbReference type="Pfam" id="PF02538"/>
    </source>
</evidence>
<gene>
    <name evidence="3" type="ORF">J2Z31_003036</name>
</gene>
<evidence type="ECO:0000313" key="3">
    <source>
        <dbReference type="EMBL" id="MBP2236522.1"/>
    </source>
</evidence>
<feature type="domain" description="Hydantoinase B/oxoprolinase" evidence="2">
    <location>
        <begin position="6"/>
        <end position="517"/>
    </location>
</feature>
<keyword evidence="4" id="KW-1185">Reference proteome</keyword>
<dbReference type="EMBL" id="JAGILA010000003">
    <property type="protein sequence ID" value="MBP2236522.1"/>
    <property type="molecule type" value="Genomic_DNA"/>
</dbReference>
<feature type="compositionally biased region" description="Basic and acidic residues" evidence="1">
    <location>
        <begin position="517"/>
        <end position="539"/>
    </location>
</feature>
<reference evidence="3 4" key="1">
    <citation type="submission" date="2021-03" db="EMBL/GenBank/DDBJ databases">
        <title>Genomic Encyclopedia of Type Strains, Phase IV (KMG-IV): sequencing the most valuable type-strain genomes for metagenomic binning, comparative biology and taxonomic classification.</title>
        <authorList>
            <person name="Goeker M."/>
        </authorList>
    </citation>
    <scope>NUCLEOTIDE SEQUENCE [LARGE SCALE GENOMIC DNA]</scope>
    <source>
        <strain evidence="3 4">DSM 13372</strain>
    </source>
</reference>
<evidence type="ECO:0000256" key="1">
    <source>
        <dbReference type="SAM" id="MobiDB-lite"/>
    </source>
</evidence>
<dbReference type="PANTHER" id="PTHR11365">
    <property type="entry name" value="5-OXOPROLINASE RELATED"/>
    <property type="match status" value="1"/>
</dbReference>
<keyword evidence="3" id="KW-0378">Hydrolase</keyword>
<dbReference type="RefSeq" id="WP_028002829.1">
    <property type="nucleotide sequence ID" value="NZ_JAGILA010000003.1"/>
</dbReference>
<evidence type="ECO:0000313" key="4">
    <source>
        <dbReference type="Proteomes" id="UP000730739"/>
    </source>
</evidence>
<organism evidence="3 4">
    <name type="scientific">Sinorhizobium kostiense</name>
    <dbReference type="NCBI Taxonomy" id="76747"/>
    <lineage>
        <taxon>Bacteria</taxon>
        <taxon>Pseudomonadati</taxon>
        <taxon>Pseudomonadota</taxon>
        <taxon>Alphaproteobacteria</taxon>
        <taxon>Hyphomicrobiales</taxon>
        <taxon>Rhizobiaceae</taxon>
        <taxon>Sinorhizobium/Ensifer group</taxon>
        <taxon>Sinorhizobium</taxon>
    </lineage>
</organism>
<feature type="region of interest" description="Disordered" evidence="1">
    <location>
        <begin position="467"/>
        <end position="539"/>
    </location>
</feature>
<dbReference type="InterPro" id="IPR003692">
    <property type="entry name" value="Hydantoinase_B"/>
</dbReference>
<dbReference type="Pfam" id="PF02538">
    <property type="entry name" value="Hydantoinase_B"/>
    <property type="match status" value="1"/>
</dbReference>
<sequence length="539" mass="57514">MGDINEIRMQVMWNRLISVVEEQALTLLRTAFSTSVREAGDLSAGVYNAKGEMLAQAVTGTPGHVNTMAEAVLHFIAEIPREEMYPGDTYVTNDPWKGTGHLHDITMVSPSFKGDELIGFFACTAHVVDVGGRGFGADGKSVYEEGIQIPIMKFAERGVVNKDLLKILRLNVREPDQVIGDFFSLAACNDVGHRRLIEMLNEVGYDNLDTLGDFILSRTHAATMERIAGLPKGSWSNEMLTDGYDEPVKLAAKVTITNDGVNVDFAGSAAVSRWGINVPLIYTKAYACYALKCVVAPDIPNNAASLAVFNVSSPSNILNAGRPAPVSVRHVIGHMVPDVVLGALAKALPGQILAEGAAALWNVHISVRPVTGEPGGRAEVLMFNSGGMGARPDLDGLSSTAFPSGVHTMPIEATEHTGPIVIWRKELRPDSGGDGKYRGGLGQVIEIAPAEGHEFDFSAMFDRISTPARGRAGGRDGAPGSATLDDGTKLRPKGWQHVPAGRRVKLELPGGGGFGDPAERAPEARAEDLSKGYVTEKKS</sequence>
<dbReference type="GO" id="GO:0047423">
    <property type="term" value="F:N-methylhydantoinase (ATP-hydrolyzing) activity"/>
    <property type="evidence" value="ECO:0007669"/>
    <property type="project" value="UniProtKB-EC"/>
</dbReference>
<dbReference type="PANTHER" id="PTHR11365:SF23">
    <property type="entry name" value="HYPOTHETICAL 5-OXOPROLINASE (EUROFUNG)-RELATED"/>
    <property type="match status" value="1"/>
</dbReference>
<dbReference type="InterPro" id="IPR045079">
    <property type="entry name" value="Oxoprolinase-like"/>
</dbReference>
<dbReference type="EC" id="3.5.2.14" evidence="3"/>
<accession>A0ABS4R3Q1</accession>
<proteinExistence type="predicted"/>
<dbReference type="Proteomes" id="UP000730739">
    <property type="component" value="Unassembled WGS sequence"/>
</dbReference>
<protein>
    <submittedName>
        <fullName evidence="3">N-methylhydantoinase B</fullName>
        <ecNumber evidence="3">3.5.2.14</ecNumber>
    </submittedName>
</protein>
<name>A0ABS4R3Q1_9HYPH</name>